<proteinExistence type="predicted"/>
<protein>
    <submittedName>
        <fullName evidence="2">Uncharacterized protein</fullName>
    </submittedName>
</protein>
<keyword evidence="3" id="KW-1185">Reference proteome</keyword>
<sequence length="163" mass="18116">MGRPAMLRREHAPTCIMLAMHPNLSPRGRSLVFEKTNTGFANKACPPSISFASSSTFACSSFCMEYCTNHTLKSDCHIFFLADLRQYIRHWLVLMQPTYGIGRSGTRKSSRMAFIIKRGLTHYLIPVNFVHGNLGQSEEAKGTNPTGQKCTAPSQSVRDLEGS</sequence>
<comment type="caution">
    <text evidence="2">The sequence shown here is derived from an EMBL/GenBank/DDBJ whole genome shotgun (WGS) entry which is preliminary data.</text>
</comment>
<name>A0A9P4NJJ1_9PEZI</name>
<feature type="region of interest" description="Disordered" evidence="1">
    <location>
        <begin position="136"/>
        <end position="163"/>
    </location>
</feature>
<gene>
    <name evidence="2" type="ORF">EJ08DRAFT_421773</name>
</gene>
<evidence type="ECO:0000313" key="3">
    <source>
        <dbReference type="Proteomes" id="UP000800235"/>
    </source>
</evidence>
<dbReference type="AlphaFoldDB" id="A0A9P4NJJ1"/>
<feature type="compositionally biased region" description="Polar residues" evidence="1">
    <location>
        <begin position="143"/>
        <end position="157"/>
    </location>
</feature>
<dbReference type="Proteomes" id="UP000800235">
    <property type="component" value="Unassembled WGS sequence"/>
</dbReference>
<evidence type="ECO:0000313" key="2">
    <source>
        <dbReference type="EMBL" id="KAF2423762.1"/>
    </source>
</evidence>
<evidence type="ECO:0000256" key="1">
    <source>
        <dbReference type="SAM" id="MobiDB-lite"/>
    </source>
</evidence>
<reference evidence="2" key="1">
    <citation type="journal article" date="2020" name="Stud. Mycol.">
        <title>101 Dothideomycetes genomes: a test case for predicting lifestyles and emergence of pathogens.</title>
        <authorList>
            <person name="Haridas S."/>
            <person name="Albert R."/>
            <person name="Binder M."/>
            <person name="Bloem J."/>
            <person name="Labutti K."/>
            <person name="Salamov A."/>
            <person name="Andreopoulos B."/>
            <person name="Baker S."/>
            <person name="Barry K."/>
            <person name="Bills G."/>
            <person name="Bluhm B."/>
            <person name="Cannon C."/>
            <person name="Castanera R."/>
            <person name="Culley D."/>
            <person name="Daum C."/>
            <person name="Ezra D."/>
            <person name="Gonzalez J."/>
            <person name="Henrissat B."/>
            <person name="Kuo A."/>
            <person name="Liang C."/>
            <person name="Lipzen A."/>
            <person name="Lutzoni F."/>
            <person name="Magnuson J."/>
            <person name="Mondo S."/>
            <person name="Nolan M."/>
            <person name="Ohm R."/>
            <person name="Pangilinan J."/>
            <person name="Park H.-J."/>
            <person name="Ramirez L."/>
            <person name="Alfaro M."/>
            <person name="Sun H."/>
            <person name="Tritt A."/>
            <person name="Yoshinaga Y."/>
            <person name="Zwiers L.-H."/>
            <person name="Turgeon B."/>
            <person name="Goodwin S."/>
            <person name="Spatafora J."/>
            <person name="Crous P."/>
            <person name="Grigoriev I."/>
        </authorList>
    </citation>
    <scope>NUCLEOTIDE SEQUENCE</scope>
    <source>
        <strain evidence="2">CBS 130266</strain>
    </source>
</reference>
<dbReference type="EMBL" id="MU007077">
    <property type="protein sequence ID" value="KAF2423762.1"/>
    <property type="molecule type" value="Genomic_DNA"/>
</dbReference>
<organism evidence="2 3">
    <name type="scientific">Tothia fuscella</name>
    <dbReference type="NCBI Taxonomy" id="1048955"/>
    <lineage>
        <taxon>Eukaryota</taxon>
        <taxon>Fungi</taxon>
        <taxon>Dikarya</taxon>
        <taxon>Ascomycota</taxon>
        <taxon>Pezizomycotina</taxon>
        <taxon>Dothideomycetes</taxon>
        <taxon>Pleosporomycetidae</taxon>
        <taxon>Venturiales</taxon>
        <taxon>Cylindrosympodiaceae</taxon>
        <taxon>Tothia</taxon>
    </lineage>
</organism>
<accession>A0A9P4NJJ1</accession>